<reference evidence="1 2" key="1">
    <citation type="submission" date="2018-10" db="EMBL/GenBank/DDBJ databases">
        <title>Genomic Encyclopedia of Archaeal and Bacterial Type Strains, Phase II (KMG-II): from individual species to whole genera.</title>
        <authorList>
            <person name="Goeker M."/>
        </authorList>
    </citation>
    <scope>NUCLEOTIDE SEQUENCE [LARGE SCALE GENOMIC DNA]</scope>
    <source>
        <strain evidence="1 2">DSM 23424</strain>
    </source>
</reference>
<accession>A0A3L9ZB73</accession>
<dbReference type="OrthoDB" id="1443823at2"/>
<dbReference type="EMBL" id="REFC01000001">
    <property type="protein sequence ID" value="RMA67698.1"/>
    <property type="molecule type" value="Genomic_DNA"/>
</dbReference>
<dbReference type="RefSeq" id="WP_121905665.1">
    <property type="nucleotide sequence ID" value="NZ_REFC01000001.1"/>
</dbReference>
<protein>
    <submittedName>
        <fullName evidence="1">Uncharacterized protein</fullName>
    </submittedName>
</protein>
<comment type="caution">
    <text evidence="1">The sequence shown here is derived from an EMBL/GenBank/DDBJ whole genome shotgun (WGS) entry which is preliminary data.</text>
</comment>
<evidence type="ECO:0000313" key="2">
    <source>
        <dbReference type="Proteomes" id="UP000271339"/>
    </source>
</evidence>
<evidence type="ECO:0000313" key="1">
    <source>
        <dbReference type="EMBL" id="RMA67698.1"/>
    </source>
</evidence>
<dbReference type="AlphaFoldDB" id="A0A3L9ZB73"/>
<proteinExistence type="predicted"/>
<sequence>MVIKSNAGSSEISSPFYQMNEKFCAEFENYIASKNGMVKGTFNAFSYQIFGKISDPIEWELFYKKSTFTSGNLILSAKRQNLFVAAEWSTKRIGTHNSEFLIRRKTKSDYFKMKLQSNLSTFDFDKDYVIKSDYHDHQLITNLCNQLSELFDTKEIYLIEQKDDKLKIELRSEKHHFDIFEKLLRQ</sequence>
<name>A0A3L9ZB73_9FLAO</name>
<keyword evidence="2" id="KW-1185">Reference proteome</keyword>
<organism evidence="1 2">
    <name type="scientific">Ulvibacter antarcticus</name>
    <dbReference type="NCBI Taxonomy" id="442714"/>
    <lineage>
        <taxon>Bacteria</taxon>
        <taxon>Pseudomonadati</taxon>
        <taxon>Bacteroidota</taxon>
        <taxon>Flavobacteriia</taxon>
        <taxon>Flavobacteriales</taxon>
        <taxon>Flavobacteriaceae</taxon>
        <taxon>Ulvibacter</taxon>
    </lineage>
</organism>
<gene>
    <name evidence="1" type="ORF">BXY75_0008</name>
</gene>
<dbReference type="Proteomes" id="UP000271339">
    <property type="component" value="Unassembled WGS sequence"/>
</dbReference>